<feature type="domain" description="CUB" evidence="4">
    <location>
        <begin position="69"/>
        <end position="164"/>
    </location>
</feature>
<dbReference type="PANTHER" id="PTHR24251:SF37">
    <property type="entry name" value="CUB DOMAIN-CONTAINING PROTEIN"/>
    <property type="match status" value="1"/>
</dbReference>
<accession>C3ZZ96</accession>
<dbReference type="EMBL" id="GG666744">
    <property type="protein sequence ID" value="EEN42156.1"/>
    <property type="molecule type" value="Genomic_DNA"/>
</dbReference>
<evidence type="ECO:0000256" key="3">
    <source>
        <dbReference type="PROSITE-ProRule" id="PRU00059"/>
    </source>
</evidence>
<comment type="caution">
    <text evidence="3">Lacks conserved residue(s) required for the propagation of feature annotation.</text>
</comment>
<evidence type="ECO:0000256" key="1">
    <source>
        <dbReference type="ARBA" id="ARBA00022737"/>
    </source>
</evidence>
<organism>
    <name type="scientific">Branchiostoma floridae</name>
    <name type="common">Florida lancelet</name>
    <name type="synonym">Amphioxus</name>
    <dbReference type="NCBI Taxonomy" id="7739"/>
    <lineage>
        <taxon>Eukaryota</taxon>
        <taxon>Metazoa</taxon>
        <taxon>Chordata</taxon>
        <taxon>Cephalochordata</taxon>
        <taxon>Leptocardii</taxon>
        <taxon>Amphioxiformes</taxon>
        <taxon>Branchiostomatidae</taxon>
        <taxon>Branchiostoma</taxon>
    </lineage>
</organism>
<keyword evidence="1" id="KW-0677">Repeat</keyword>
<reference evidence="5" key="1">
    <citation type="journal article" date="2008" name="Nature">
        <title>The amphioxus genome and the evolution of the chordate karyotype.</title>
        <authorList>
            <consortium name="US DOE Joint Genome Institute (JGI-PGF)"/>
            <person name="Putnam N.H."/>
            <person name="Butts T."/>
            <person name="Ferrier D.E.K."/>
            <person name="Furlong R.F."/>
            <person name="Hellsten U."/>
            <person name="Kawashima T."/>
            <person name="Robinson-Rechavi M."/>
            <person name="Shoguchi E."/>
            <person name="Terry A."/>
            <person name="Yu J.-K."/>
            <person name="Benito-Gutierrez E.L."/>
            <person name="Dubchak I."/>
            <person name="Garcia-Fernandez J."/>
            <person name="Gibson-Brown J.J."/>
            <person name="Grigoriev I.V."/>
            <person name="Horton A.C."/>
            <person name="de Jong P.J."/>
            <person name="Jurka J."/>
            <person name="Kapitonov V.V."/>
            <person name="Kohara Y."/>
            <person name="Kuroki Y."/>
            <person name="Lindquist E."/>
            <person name="Lucas S."/>
            <person name="Osoegawa K."/>
            <person name="Pennacchio L.A."/>
            <person name="Salamov A.A."/>
            <person name="Satou Y."/>
            <person name="Sauka-Spengler T."/>
            <person name="Schmutz J."/>
            <person name="Shin-I T."/>
            <person name="Toyoda A."/>
            <person name="Bronner-Fraser M."/>
            <person name="Fujiyama A."/>
            <person name="Holland L.Z."/>
            <person name="Holland P.W.H."/>
            <person name="Satoh N."/>
            <person name="Rokhsar D.S."/>
        </authorList>
    </citation>
    <scope>NUCLEOTIDE SEQUENCE [LARGE SCALE GENOMIC DNA]</scope>
    <source>
        <strain evidence="5">S238N-H82</strain>
        <tissue evidence="5">Testes</tissue>
    </source>
</reference>
<dbReference type="InParanoid" id="C3ZZ96"/>
<gene>
    <name evidence="5" type="ORF">BRAFLDRAFT_150641</name>
</gene>
<evidence type="ECO:0000259" key="4">
    <source>
        <dbReference type="PROSITE" id="PS01180"/>
    </source>
</evidence>
<dbReference type="InterPro" id="IPR000859">
    <property type="entry name" value="CUB_dom"/>
</dbReference>
<dbReference type="InterPro" id="IPR035914">
    <property type="entry name" value="Sperma_CUB_dom_sf"/>
</dbReference>
<dbReference type="PANTHER" id="PTHR24251">
    <property type="entry name" value="OVOCHYMASE-RELATED"/>
    <property type="match status" value="1"/>
</dbReference>
<protein>
    <recommendedName>
        <fullName evidence="4">CUB domain-containing protein</fullName>
    </recommendedName>
</protein>
<dbReference type="AlphaFoldDB" id="C3ZZ96"/>
<dbReference type="Gene3D" id="2.60.120.290">
    <property type="entry name" value="Spermadhesin, CUB domain"/>
    <property type="match status" value="2"/>
</dbReference>
<name>C3ZZ96_BRAFL</name>
<dbReference type="SMART" id="SM00042">
    <property type="entry name" value="CUB"/>
    <property type="match status" value="1"/>
</dbReference>
<dbReference type="SUPFAM" id="SSF49854">
    <property type="entry name" value="Spermadhesin, CUB domain"/>
    <property type="match status" value="2"/>
</dbReference>
<proteinExistence type="predicted"/>
<feature type="domain" description="CUB" evidence="4">
    <location>
        <begin position="1"/>
        <end position="66"/>
    </location>
</feature>
<feature type="non-terminal residue" evidence="5">
    <location>
        <position position="164"/>
    </location>
</feature>
<evidence type="ECO:0000256" key="2">
    <source>
        <dbReference type="ARBA" id="ARBA00023157"/>
    </source>
</evidence>
<keyword evidence="2" id="KW-1015">Disulfide bond</keyword>
<dbReference type="Pfam" id="PF00431">
    <property type="entry name" value="CUB"/>
    <property type="match status" value="2"/>
</dbReference>
<sequence length="164" mass="17115">MDLQDSEGCTSDYVVVYDGPSPSYPVLGRLCGTAESVLTSGSQMFVEFVSDGETESLGFMATFIALRPASWNITNQNGDAGENGVDSVYSVNSNCSWLISAQNGGLVTITFTTLDLPDSAGCTDGHVAVHDGADSQAPLLGRFCGGSLPPTLISLGTVFVRFVT</sequence>
<dbReference type="eggNOG" id="KOG3714">
    <property type="taxonomic scope" value="Eukaryota"/>
</dbReference>
<dbReference type="STRING" id="7739.C3ZZ96"/>
<evidence type="ECO:0000313" key="5">
    <source>
        <dbReference type="EMBL" id="EEN42156.1"/>
    </source>
</evidence>
<dbReference type="CDD" id="cd00041">
    <property type="entry name" value="CUB"/>
    <property type="match status" value="2"/>
</dbReference>
<dbReference type="PROSITE" id="PS01180">
    <property type="entry name" value="CUB"/>
    <property type="match status" value="2"/>
</dbReference>